<reference evidence="3" key="1">
    <citation type="submission" date="2023-04" db="EMBL/GenBank/DDBJ databases">
        <authorList>
            <person name="Vijverberg K."/>
            <person name="Xiong W."/>
            <person name="Schranz E."/>
        </authorList>
    </citation>
    <scope>NUCLEOTIDE SEQUENCE</scope>
</reference>
<sequence length="802" mass="91861">MPGVYDRFNKDLSIGIRAVDAGEKITANEQQQQPLWIQQQENAQEELRIIRTELLEMVKIMKMHRQNQIKREEETEAKIAEMRKYYYSEEGMEAEKAKWRQIYYSNLKEKEKVVNEEEEESLEDTELESDDDEEESLEDTELESDDDEESLEVTELESKPTMEPQLPPSLLPAPLLSPPVLTPPPSSDNEEELSLEVAESESESESTLQLPQPMLPPTEPTLQTSPPPLAPPSPQSRGFEKRNEATSLIMASPNQSVTQLKMPWFTSNNIDGWKFEVERRRPMQDWEEMKGWIHRQHGSSKEGAIYEQLWTLLQLTEDQRRFSEKMAPLVDGRKEVIVGFCINGLQRDKWVVINTLGSQNAEHTMDLMGNAFNLSPNLIVSAMILTTKVKQRLDPRYFDVTLTKLTRQWSPIPQSRTFVSLLPIEPQSATSYSTTKLTALRLEALASPNLAFKILGVNIGSLSSKTSSKHQDPLIREKGTVAFSTGYHGGDFTLTDFAKIYYGIHESKKNIHREYQQWPILTKLGDDLKSDEQTLYVRDVRTIIWWGKKQEIVRYAYVLAVTYEALQAIEPCCWFPIVHGKWCMLVGIKIQEDLNTIENGIPEAYTELVGNQETSELHHKSADDIRNLHDGNNRNIGIRIGVLEEKIVAMQACGVLIPITKSVYVPYLEESLGFMIWSASYFHEDTPRIADTAVKMIVRAARQRDVWVNDPGGTKNMIKRTKDGLKLRETDDGQQQESLRKKFEGFFVSFLGSLMLYLHGWLLWVYLSSLPLHMIKTTSVTHSFLHLEDKVKVWAAGIDKPN</sequence>
<evidence type="ECO:0000313" key="3">
    <source>
        <dbReference type="EMBL" id="CAI9292043.1"/>
    </source>
</evidence>
<evidence type="ECO:0000256" key="2">
    <source>
        <dbReference type="SAM" id="Phobius"/>
    </source>
</evidence>
<gene>
    <name evidence="3" type="ORF">LSALG_LOCUS31143</name>
</gene>
<feature type="region of interest" description="Disordered" evidence="1">
    <location>
        <begin position="111"/>
        <end position="241"/>
    </location>
</feature>
<name>A0AA35ZGC3_LACSI</name>
<keyword evidence="4" id="KW-1185">Reference proteome</keyword>
<dbReference type="AlphaFoldDB" id="A0AA35ZGC3"/>
<feature type="compositionally biased region" description="Pro residues" evidence="1">
    <location>
        <begin position="165"/>
        <end position="186"/>
    </location>
</feature>
<accession>A0AA35ZGC3</accession>
<dbReference type="Proteomes" id="UP001177003">
    <property type="component" value="Chromosome 6"/>
</dbReference>
<feature type="compositionally biased region" description="Pro residues" evidence="1">
    <location>
        <begin position="213"/>
        <end position="234"/>
    </location>
</feature>
<organism evidence="3 4">
    <name type="scientific">Lactuca saligna</name>
    <name type="common">Willowleaf lettuce</name>
    <dbReference type="NCBI Taxonomy" id="75948"/>
    <lineage>
        <taxon>Eukaryota</taxon>
        <taxon>Viridiplantae</taxon>
        <taxon>Streptophyta</taxon>
        <taxon>Embryophyta</taxon>
        <taxon>Tracheophyta</taxon>
        <taxon>Spermatophyta</taxon>
        <taxon>Magnoliopsida</taxon>
        <taxon>eudicotyledons</taxon>
        <taxon>Gunneridae</taxon>
        <taxon>Pentapetalae</taxon>
        <taxon>asterids</taxon>
        <taxon>campanulids</taxon>
        <taxon>Asterales</taxon>
        <taxon>Asteraceae</taxon>
        <taxon>Cichorioideae</taxon>
        <taxon>Cichorieae</taxon>
        <taxon>Lactucinae</taxon>
        <taxon>Lactuca</taxon>
    </lineage>
</organism>
<evidence type="ECO:0000313" key="4">
    <source>
        <dbReference type="Proteomes" id="UP001177003"/>
    </source>
</evidence>
<proteinExistence type="predicted"/>
<feature type="transmembrane region" description="Helical" evidence="2">
    <location>
        <begin position="746"/>
        <end position="767"/>
    </location>
</feature>
<protein>
    <submittedName>
        <fullName evidence="3">Uncharacterized protein</fullName>
    </submittedName>
</protein>
<dbReference type="EMBL" id="OX465082">
    <property type="protein sequence ID" value="CAI9292043.1"/>
    <property type="molecule type" value="Genomic_DNA"/>
</dbReference>
<keyword evidence="2" id="KW-1133">Transmembrane helix</keyword>
<evidence type="ECO:0000256" key="1">
    <source>
        <dbReference type="SAM" id="MobiDB-lite"/>
    </source>
</evidence>
<keyword evidence="2" id="KW-0812">Transmembrane</keyword>
<feature type="compositionally biased region" description="Acidic residues" evidence="1">
    <location>
        <begin position="188"/>
        <end position="204"/>
    </location>
</feature>
<feature type="compositionally biased region" description="Acidic residues" evidence="1">
    <location>
        <begin position="116"/>
        <end position="155"/>
    </location>
</feature>
<keyword evidence="2" id="KW-0472">Membrane</keyword>